<evidence type="ECO:0008006" key="5">
    <source>
        <dbReference type="Google" id="ProtNLM"/>
    </source>
</evidence>
<dbReference type="InterPro" id="IPR008914">
    <property type="entry name" value="PEBP"/>
</dbReference>
<dbReference type="NCBIfam" id="TIGR00481">
    <property type="entry name" value="YbhB/YbcL family Raf kinase inhibitor-like protein"/>
    <property type="match status" value="1"/>
</dbReference>
<reference evidence="3 4" key="1">
    <citation type="submission" date="2015-02" db="EMBL/GenBank/DDBJ databases">
        <authorList>
            <person name="Ju K.-S."/>
            <person name="Doroghazi J.R."/>
            <person name="Metcalf W."/>
        </authorList>
    </citation>
    <scope>NUCLEOTIDE SEQUENCE [LARGE SCALE GENOMIC DNA]</scope>
    <source>
        <strain evidence="3 4">NRRL ISP-5550</strain>
    </source>
</reference>
<dbReference type="EMBL" id="JZWV01000027">
    <property type="protein sequence ID" value="KJY39219.1"/>
    <property type="molecule type" value="Genomic_DNA"/>
</dbReference>
<dbReference type="Pfam" id="PF01161">
    <property type="entry name" value="PBP"/>
    <property type="match status" value="1"/>
</dbReference>
<dbReference type="PATRIC" id="fig|68223.7.peg.5809"/>
<gene>
    <name evidence="3" type="ORF">VR44_02015</name>
</gene>
<name>A0A0F4JZG2_9ACTN</name>
<keyword evidence="4" id="KW-1185">Reference proteome</keyword>
<dbReference type="InterPro" id="IPR036610">
    <property type="entry name" value="PEBP-like_sf"/>
</dbReference>
<comment type="similarity">
    <text evidence="1">Belongs to the UPF0098 family.</text>
</comment>
<evidence type="ECO:0000313" key="4">
    <source>
        <dbReference type="Proteomes" id="UP000033551"/>
    </source>
</evidence>
<feature type="region of interest" description="Disordered" evidence="2">
    <location>
        <begin position="1"/>
        <end position="38"/>
    </location>
</feature>
<dbReference type="InterPro" id="IPR005247">
    <property type="entry name" value="YbhB_YbcL/LppC-like"/>
</dbReference>
<organism evidence="3 4">
    <name type="scientific">Streptomyces katrae</name>
    <dbReference type="NCBI Taxonomy" id="68223"/>
    <lineage>
        <taxon>Bacteria</taxon>
        <taxon>Bacillati</taxon>
        <taxon>Actinomycetota</taxon>
        <taxon>Actinomycetes</taxon>
        <taxon>Kitasatosporales</taxon>
        <taxon>Streptomycetaceae</taxon>
        <taxon>Streptomyces</taxon>
    </lineage>
</organism>
<dbReference type="CDD" id="cd00865">
    <property type="entry name" value="PEBP_bact_arch"/>
    <property type="match status" value="1"/>
</dbReference>
<evidence type="ECO:0000256" key="2">
    <source>
        <dbReference type="SAM" id="MobiDB-lite"/>
    </source>
</evidence>
<dbReference type="AlphaFoldDB" id="A0A0F4JZG2"/>
<protein>
    <recommendedName>
        <fullName evidence="5">Phosphatidylethanolamine-binding protein</fullName>
    </recommendedName>
</protein>
<dbReference type="Proteomes" id="UP000033551">
    <property type="component" value="Unassembled WGS sequence"/>
</dbReference>
<dbReference type="OrthoDB" id="9797506at2"/>
<evidence type="ECO:0000256" key="1">
    <source>
        <dbReference type="ARBA" id="ARBA00007120"/>
    </source>
</evidence>
<evidence type="ECO:0000313" key="3">
    <source>
        <dbReference type="EMBL" id="KJY39219.1"/>
    </source>
</evidence>
<dbReference type="RefSeq" id="WP_045945587.1">
    <property type="nucleotide sequence ID" value="NZ_JZWV01000027.1"/>
</dbReference>
<proteinExistence type="inferred from homology"/>
<accession>A0A0F4JZG2</accession>
<comment type="caution">
    <text evidence="3">The sequence shown here is derived from an EMBL/GenBank/DDBJ whole genome shotgun (WGS) entry which is preliminary data.</text>
</comment>
<sequence>MKVFSSTFDDQGRLPGRVPHRRAGRAGHDAPPVNRNPHVAWSDVPEGTRSLVLVAVDVGIPTGFDEPHRSGRAVPADLPPQEFPHWVLVDIDPRIGEIAEGALGEGDHRGFFAGDPEPAGGRSGTDGPCPPGDDGLVHRCVFLLYATDLERFPLDGTFSAADVLEAIDRHVLGEASFTGHYALDPSPA</sequence>
<dbReference type="SUPFAM" id="SSF49777">
    <property type="entry name" value="PEBP-like"/>
    <property type="match status" value="1"/>
</dbReference>
<dbReference type="Gene3D" id="3.90.280.10">
    <property type="entry name" value="PEBP-like"/>
    <property type="match status" value="1"/>
</dbReference>